<organism evidence="10 11">
    <name type="scientific">Fusarium culmorum</name>
    <dbReference type="NCBI Taxonomy" id="5516"/>
    <lineage>
        <taxon>Eukaryota</taxon>
        <taxon>Fungi</taxon>
        <taxon>Dikarya</taxon>
        <taxon>Ascomycota</taxon>
        <taxon>Pezizomycotina</taxon>
        <taxon>Sordariomycetes</taxon>
        <taxon>Hypocreomycetidae</taxon>
        <taxon>Hypocreales</taxon>
        <taxon>Nectriaceae</taxon>
        <taxon>Fusarium</taxon>
    </lineage>
</organism>
<feature type="modified residue" description="4-aspartylphosphate" evidence="6">
    <location>
        <position position="1081"/>
    </location>
</feature>
<dbReference type="EMBL" id="PVEM01000006">
    <property type="protein sequence ID" value="PTD07680.1"/>
    <property type="molecule type" value="Genomic_DNA"/>
</dbReference>
<dbReference type="Pfam" id="PF01590">
    <property type="entry name" value="GAF"/>
    <property type="match status" value="1"/>
</dbReference>
<dbReference type="InterPro" id="IPR036890">
    <property type="entry name" value="HATPase_C_sf"/>
</dbReference>
<dbReference type="Gene3D" id="3.30.450.40">
    <property type="match status" value="1"/>
</dbReference>
<dbReference type="InterPro" id="IPR003594">
    <property type="entry name" value="HATPase_dom"/>
</dbReference>
<dbReference type="SUPFAM" id="SSF55874">
    <property type="entry name" value="ATPase domain of HSP90 chaperone/DNA topoisomerase II/histidine kinase"/>
    <property type="match status" value="1"/>
</dbReference>
<dbReference type="InterPro" id="IPR003661">
    <property type="entry name" value="HisK_dim/P_dom"/>
</dbReference>
<evidence type="ECO:0000259" key="9">
    <source>
        <dbReference type="PROSITE" id="PS50110"/>
    </source>
</evidence>
<dbReference type="SMART" id="SM00065">
    <property type="entry name" value="GAF"/>
    <property type="match status" value="1"/>
</dbReference>
<dbReference type="InterPro" id="IPR029016">
    <property type="entry name" value="GAF-like_dom_sf"/>
</dbReference>
<dbReference type="PROSITE" id="PS50109">
    <property type="entry name" value="HIS_KIN"/>
    <property type="match status" value="1"/>
</dbReference>
<dbReference type="Pfam" id="PF02518">
    <property type="entry name" value="HATPase_c"/>
    <property type="match status" value="1"/>
</dbReference>
<evidence type="ECO:0000256" key="1">
    <source>
        <dbReference type="ARBA" id="ARBA00000085"/>
    </source>
</evidence>
<name>A0A2T4GVV6_FUSCU</name>
<evidence type="ECO:0000256" key="6">
    <source>
        <dbReference type="PROSITE-ProRule" id="PRU00169"/>
    </source>
</evidence>
<dbReference type="OMA" id="CIMSHLE"/>
<dbReference type="Pfam" id="PF00512">
    <property type="entry name" value="HisKA"/>
    <property type="match status" value="1"/>
</dbReference>
<dbReference type="InterPro" id="IPR001789">
    <property type="entry name" value="Sig_transdc_resp-reg_receiver"/>
</dbReference>
<keyword evidence="11" id="KW-1185">Reference proteome</keyword>
<dbReference type="InterPro" id="IPR011006">
    <property type="entry name" value="CheY-like_superfamily"/>
</dbReference>
<dbReference type="InterPro" id="IPR036097">
    <property type="entry name" value="HisK_dim/P_sf"/>
</dbReference>
<dbReference type="PROSITE" id="PS50110">
    <property type="entry name" value="RESPONSE_REGULATORY"/>
    <property type="match status" value="1"/>
</dbReference>
<dbReference type="CDD" id="cd17546">
    <property type="entry name" value="REC_hyHK_CKI1_RcsC-like"/>
    <property type="match status" value="1"/>
</dbReference>
<dbReference type="InterPro" id="IPR004358">
    <property type="entry name" value="Sig_transdc_His_kin-like_C"/>
</dbReference>
<dbReference type="SUPFAM" id="SSF47384">
    <property type="entry name" value="Homodimeric domain of signal transducing histidine kinase"/>
    <property type="match status" value="1"/>
</dbReference>
<dbReference type="PANTHER" id="PTHR43047">
    <property type="entry name" value="TWO-COMPONENT HISTIDINE PROTEIN KINASE"/>
    <property type="match status" value="1"/>
</dbReference>
<feature type="region of interest" description="Disordered" evidence="7">
    <location>
        <begin position="287"/>
        <end position="306"/>
    </location>
</feature>
<evidence type="ECO:0000256" key="2">
    <source>
        <dbReference type="ARBA" id="ARBA00012438"/>
    </source>
</evidence>
<dbReference type="GO" id="GO:0009927">
    <property type="term" value="F:histidine phosphotransfer kinase activity"/>
    <property type="evidence" value="ECO:0007669"/>
    <property type="project" value="TreeGrafter"/>
</dbReference>
<dbReference type="Pfam" id="PF00072">
    <property type="entry name" value="Response_reg"/>
    <property type="match status" value="1"/>
</dbReference>
<comment type="catalytic activity">
    <reaction evidence="1">
        <text>ATP + protein L-histidine = ADP + protein N-phospho-L-histidine.</text>
        <dbReference type="EC" id="2.7.13.3"/>
    </reaction>
</comment>
<dbReference type="OrthoDB" id="303614at2759"/>
<dbReference type="SUPFAM" id="SSF55781">
    <property type="entry name" value="GAF domain-like"/>
    <property type="match status" value="1"/>
</dbReference>
<feature type="compositionally biased region" description="Polar residues" evidence="7">
    <location>
        <begin position="995"/>
        <end position="1007"/>
    </location>
</feature>
<evidence type="ECO:0000256" key="5">
    <source>
        <dbReference type="ARBA" id="ARBA00022777"/>
    </source>
</evidence>
<dbReference type="PANTHER" id="PTHR43047:SF72">
    <property type="entry name" value="OSMOSENSING HISTIDINE PROTEIN KINASE SLN1"/>
    <property type="match status" value="1"/>
</dbReference>
<evidence type="ECO:0000313" key="10">
    <source>
        <dbReference type="EMBL" id="PTD07680.1"/>
    </source>
</evidence>
<dbReference type="Gene3D" id="3.40.50.2300">
    <property type="match status" value="1"/>
</dbReference>
<evidence type="ECO:0000259" key="8">
    <source>
        <dbReference type="PROSITE" id="PS50109"/>
    </source>
</evidence>
<evidence type="ECO:0000256" key="4">
    <source>
        <dbReference type="ARBA" id="ARBA00022679"/>
    </source>
</evidence>
<comment type="caution">
    <text evidence="10">The sequence shown here is derived from an EMBL/GenBank/DDBJ whole genome shotgun (WGS) entry which is preliminary data.</text>
</comment>
<dbReference type="Gene3D" id="3.30.565.10">
    <property type="entry name" value="Histidine kinase-like ATPase, C-terminal domain"/>
    <property type="match status" value="1"/>
</dbReference>
<feature type="region of interest" description="Disordered" evidence="7">
    <location>
        <begin position="407"/>
        <end position="452"/>
    </location>
</feature>
<evidence type="ECO:0000256" key="7">
    <source>
        <dbReference type="SAM" id="MobiDB-lite"/>
    </source>
</evidence>
<protein>
    <recommendedName>
        <fullName evidence="2">histidine kinase</fullName>
        <ecNumber evidence="2">2.7.13.3</ecNumber>
    </recommendedName>
</protein>
<dbReference type="Gene3D" id="1.10.287.130">
    <property type="match status" value="1"/>
</dbReference>
<dbReference type="EC" id="2.7.13.3" evidence="2"/>
<dbReference type="GO" id="GO:0005886">
    <property type="term" value="C:plasma membrane"/>
    <property type="evidence" value="ECO:0007669"/>
    <property type="project" value="TreeGrafter"/>
</dbReference>
<keyword evidence="5" id="KW-0418">Kinase</keyword>
<sequence length="1153" mass="127574">MVCMGQSRPIQVVLESQFIQSRPTFVSPDRPMALARVASDRQRELVRERETFRYDPSLIAKSILNSPDHLIPSHHLATSPDATLTSFCQLAALRLNASRSLVSLFDRSSQYVVAEATQSGRLVPNSLSASPDQGLWLCGTHFTRSFGVCERVIQESAKSLPSNPQVTVINDLAEDETLCLRPYCHSWPNNRFYAGMPLTTPRGIVIGVLCVFDSQPRSGLDSTSKTILQDLSQCIMSHLEDRRVSERYRQADRVTRGIRRFFHGRTTKTDLQRDRLLAAEPRLRTPGADFSPQFNHSTDTRHGDDRLSNTCASAAHIMRDALEVDGLVLLDASNSHRSPGAELKDPIGAPKAAQLAADDLCPVLGSSVSADFKQEATSYFGHSTLHTSILRRLLHYCPRGTIWTFDSSDGDTSDDPSDEISSDVSDNDDIAEESDETSPVDPEDTIKHHTKRQQLRKDIQTLLPGAKSVAFFPIWNAQKRRWFAGGFAYTSNTSRVFSHKRELSYLRALGTVLMAEVSFIKEREVEHSKLDVLDSISHELRSPLHGIFFGTGVLRSGKLNSSQNDALLSVEACSQTLLDTIDQILDWSKINHFSTSLEKGSGYTHTDVDSRVLRSSRTNSMEAGMMSIASDVNLPQLIEDVIESVHVGHEFQKHTLGTPGSSVKLVVHFEPSPRWGFHVQPGAIRRIVMNILGNSLRFTSSGAIHIRVGQTETDDVSVRLVTLTISDTGCGMSSEFLANDLFSPFTQQNMMDAGTGLGLSIVRRITENLGGNVEVQSLVSVGTTVRVTLPLQLTDKMAEGTHAASQQDLNKGLEGLRISMVGLQDSKAENTTILGWDLLMSEKDCILAICRDWLGSHIVEMPDIQHQHPHVVLCDERSVDRTKLLIQGNNSTSLIVICDDPVVARKLEMEKANDGSLSGDRVVLFTHRPVGPRKLQRLLSRLDQGQQVPRPKLIDSITPIGINFPADGALKVRLDPPTPPDAECERRDGPELHLPTTSEWCPSQQSPRLPLTTPPEKSNPIYSAESAGKTFLLVDDNPINLKMLVMFMKKLKLQYSTASNGQEAVTKYKENPAIYKCVFMDISMPVMNGFEATRHIRTFEAECAIPKCSIFALTGLASRDAQQEAVLSGIDLFLTKPIALAEMKHLLESKELI</sequence>
<feature type="domain" description="Response regulatory" evidence="9">
    <location>
        <begin position="1030"/>
        <end position="1151"/>
    </location>
</feature>
<dbReference type="SMART" id="SM00388">
    <property type="entry name" value="HisKA"/>
    <property type="match status" value="1"/>
</dbReference>
<keyword evidence="4" id="KW-0808">Transferase</keyword>
<dbReference type="SMART" id="SM00387">
    <property type="entry name" value="HATPase_c"/>
    <property type="match status" value="1"/>
</dbReference>
<accession>A0A2T4GVV6</accession>
<reference evidence="10 11" key="1">
    <citation type="submission" date="2018-02" db="EMBL/GenBank/DDBJ databases">
        <title>Fusarium culmorum secondary metabolites in fungal-bacterial-plant interactions.</title>
        <authorList>
            <person name="Schmidt R."/>
        </authorList>
    </citation>
    <scope>NUCLEOTIDE SEQUENCE [LARGE SCALE GENOMIC DNA]</scope>
    <source>
        <strain evidence="10 11">PV</strain>
    </source>
</reference>
<evidence type="ECO:0000313" key="11">
    <source>
        <dbReference type="Proteomes" id="UP000241587"/>
    </source>
</evidence>
<dbReference type="InterPro" id="IPR005467">
    <property type="entry name" value="His_kinase_dom"/>
</dbReference>
<dbReference type="CDD" id="cd00082">
    <property type="entry name" value="HisKA"/>
    <property type="match status" value="1"/>
</dbReference>
<gene>
    <name evidence="10" type="ORF">FCULG_00007205</name>
</gene>
<dbReference type="GO" id="GO:0000155">
    <property type="term" value="F:phosphorelay sensor kinase activity"/>
    <property type="evidence" value="ECO:0007669"/>
    <property type="project" value="InterPro"/>
</dbReference>
<feature type="domain" description="Histidine kinase" evidence="8">
    <location>
        <begin position="535"/>
        <end position="793"/>
    </location>
</feature>
<feature type="region of interest" description="Disordered" evidence="7">
    <location>
        <begin position="975"/>
        <end position="1015"/>
    </location>
</feature>
<dbReference type="PRINTS" id="PR00344">
    <property type="entry name" value="BCTRLSENSOR"/>
</dbReference>
<proteinExistence type="predicted"/>
<dbReference type="FunFam" id="3.30.450.40:FF:000083">
    <property type="entry name" value="Sensor histidine kinase/response regulator, putative (AFU_orthologue AFUA_4G00660)"/>
    <property type="match status" value="1"/>
</dbReference>
<dbReference type="InterPro" id="IPR003018">
    <property type="entry name" value="GAF"/>
</dbReference>
<dbReference type="SMART" id="SM00448">
    <property type="entry name" value="REC"/>
    <property type="match status" value="1"/>
</dbReference>
<evidence type="ECO:0000256" key="3">
    <source>
        <dbReference type="ARBA" id="ARBA00022553"/>
    </source>
</evidence>
<feature type="compositionally biased region" description="Acidic residues" evidence="7">
    <location>
        <begin position="408"/>
        <end position="443"/>
    </location>
</feature>
<keyword evidence="3 6" id="KW-0597">Phosphoprotein</keyword>
<dbReference type="Proteomes" id="UP000241587">
    <property type="component" value="Unassembled WGS sequence"/>
</dbReference>
<dbReference type="AlphaFoldDB" id="A0A2T4GVV6"/>
<dbReference type="SUPFAM" id="SSF52172">
    <property type="entry name" value="CheY-like"/>
    <property type="match status" value="1"/>
</dbReference>